<dbReference type="Proteomes" id="UP000659061">
    <property type="component" value="Unassembled WGS sequence"/>
</dbReference>
<evidence type="ECO:0000259" key="1">
    <source>
        <dbReference type="SMART" id="SM00507"/>
    </source>
</evidence>
<organism evidence="3 6">
    <name type="scientific">Aeromicrobium tamlense</name>
    <dbReference type="NCBI Taxonomy" id="375541"/>
    <lineage>
        <taxon>Bacteria</taxon>
        <taxon>Bacillati</taxon>
        <taxon>Actinomycetota</taxon>
        <taxon>Actinomycetes</taxon>
        <taxon>Propionibacteriales</taxon>
        <taxon>Nocardioidaceae</taxon>
        <taxon>Aeromicrobium</taxon>
    </lineage>
</organism>
<evidence type="ECO:0000313" key="2">
    <source>
        <dbReference type="EMBL" id="MBD1270707.1"/>
    </source>
</evidence>
<dbReference type="EMBL" id="JACBZN010000001">
    <property type="protein sequence ID" value="NYI38099.1"/>
    <property type="molecule type" value="Genomic_DNA"/>
</dbReference>
<dbReference type="SMART" id="SM00507">
    <property type="entry name" value="HNHc"/>
    <property type="match status" value="1"/>
</dbReference>
<dbReference type="EMBL" id="JACWMT010000002">
    <property type="protein sequence ID" value="MBD1270707.1"/>
    <property type="molecule type" value="Genomic_DNA"/>
</dbReference>
<proteinExistence type="predicted"/>
<dbReference type="InterPro" id="IPR003615">
    <property type="entry name" value="HNH_nuc"/>
</dbReference>
<evidence type="ECO:0000313" key="4">
    <source>
        <dbReference type="EMBL" id="NYI38099.1"/>
    </source>
</evidence>
<dbReference type="CDD" id="cd00085">
    <property type="entry name" value="HNHc"/>
    <property type="match status" value="1"/>
</dbReference>
<evidence type="ECO:0000313" key="6">
    <source>
        <dbReference type="Proteomes" id="UP000659061"/>
    </source>
</evidence>
<sequence length="400" mass="44412">MTSGSVADVCDLVRRARAVAEHEEWDWVVAHHARRVAEIDRSDEIPLSKDLARREVVLEIAQGLHVTEQTVWAMVHEAATLKERAPRVWSSFRVGDIDGVRVSAIADTAERLRTPEALAMLEQTAPEYAATHTITELRAWLRRLRARLEPEQVATETAEALQQRRVSITHQSDGTSWLNALLPTGLAIAIGERLRKAARAVPSVDPETGARDARTRDQKQADLVADWLTSCTGTTSDIRAEIAISIAATDLIGLTEGPGLTHDGEPVGAEWVRELAQSEHTILRRLVLDPVGEVLDTTVLSYRPPESLRRALRWRDGTCRVAGCRAPVFETDLDHAEAYDSGGATSASNLRCLCRRHHNMKSHGHLADRYLDAPVRRIERYLPCPPIIIETDIVDPRRAA</sequence>
<reference evidence="3" key="2">
    <citation type="submission" date="2020-09" db="EMBL/GenBank/DDBJ databases">
        <title>Novel species in genus Aeromicrobium.</title>
        <authorList>
            <person name="Zhang G."/>
        </authorList>
    </citation>
    <scope>NUCLEOTIDE SEQUENCE</scope>
    <source>
        <strain evidence="3">SSW1-57</strain>
    </source>
</reference>
<dbReference type="AlphaFoldDB" id="A0A8I0KHP4"/>
<keyword evidence="5" id="KW-1185">Reference proteome</keyword>
<gene>
    <name evidence="4" type="ORF">BJ975_001474</name>
    <name evidence="2" type="ORF">IDH50_10735</name>
    <name evidence="3" type="ORF">IDH50_13025</name>
</gene>
<reference evidence="4 5" key="1">
    <citation type="submission" date="2020-07" db="EMBL/GenBank/DDBJ databases">
        <title>Sequencing the genomes of 1000 actinobacteria strains.</title>
        <authorList>
            <person name="Klenk H.-P."/>
        </authorList>
    </citation>
    <scope>NUCLEOTIDE SEQUENCE [LARGE SCALE GENOMIC DNA]</scope>
    <source>
        <strain evidence="4 5">DSM 19087</strain>
    </source>
</reference>
<dbReference type="EMBL" id="JACWMT010000003">
    <property type="protein sequence ID" value="MBD1271161.1"/>
    <property type="molecule type" value="Genomic_DNA"/>
</dbReference>
<comment type="caution">
    <text evidence="3">The sequence shown here is derived from an EMBL/GenBank/DDBJ whole genome shotgun (WGS) entry which is preliminary data.</text>
</comment>
<dbReference type="Proteomes" id="UP000587211">
    <property type="component" value="Unassembled WGS sequence"/>
</dbReference>
<name>A0A8I0KHP4_9ACTN</name>
<dbReference type="Pfam" id="PF02720">
    <property type="entry name" value="DUF222"/>
    <property type="match status" value="1"/>
</dbReference>
<accession>A0A8I0KHP4</accession>
<dbReference type="Gene3D" id="1.10.30.50">
    <property type="match status" value="1"/>
</dbReference>
<dbReference type="RefSeq" id="WP_179424540.1">
    <property type="nucleotide sequence ID" value="NZ_BAAAMP010000001.1"/>
</dbReference>
<protein>
    <submittedName>
        <fullName evidence="3">DUF222 domain-containing protein</fullName>
    </submittedName>
</protein>
<feature type="domain" description="HNH nuclease" evidence="1">
    <location>
        <begin position="307"/>
        <end position="359"/>
    </location>
</feature>
<evidence type="ECO:0000313" key="3">
    <source>
        <dbReference type="EMBL" id="MBD1271161.1"/>
    </source>
</evidence>
<evidence type="ECO:0000313" key="5">
    <source>
        <dbReference type="Proteomes" id="UP000587211"/>
    </source>
</evidence>
<dbReference type="InterPro" id="IPR003870">
    <property type="entry name" value="DUF222"/>
</dbReference>